<dbReference type="GO" id="GO:0003677">
    <property type="term" value="F:DNA binding"/>
    <property type="evidence" value="ECO:0007669"/>
    <property type="project" value="InterPro"/>
</dbReference>
<evidence type="ECO:0000313" key="3">
    <source>
        <dbReference type="Proteomes" id="UP000076935"/>
    </source>
</evidence>
<dbReference type="AlphaFoldDB" id="A0A177L4V0"/>
<dbReference type="EMBL" id="LQWY01000039">
    <property type="protein sequence ID" value="OAH60375.1"/>
    <property type="molecule type" value="Genomic_DNA"/>
</dbReference>
<dbReference type="Proteomes" id="UP000076935">
    <property type="component" value="Unassembled WGS sequence"/>
</dbReference>
<evidence type="ECO:0000259" key="1">
    <source>
        <dbReference type="PROSITE" id="PS50943"/>
    </source>
</evidence>
<dbReference type="RefSeq" id="WP_063966141.1">
    <property type="nucleotide sequence ID" value="NZ_JBCNAN010000063.1"/>
</dbReference>
<sequence>MGGKEAKQPFFKLKALLVTRGIKQREVAGFLGISDASFSMKINRKGVDFSLTEIQGICDFLKISADEFFLVSGSQEWDINNIA</sequence>
<dbReference type="CDD" id="cd00093">
    <property type="entry name" value="HTH_XRE"/>
    <property type="match status" value="1"/>
</dbReference>
<organism evidence="2 3">
    <name type="scientific">Domibacillus aminovorans</name>
    <dbReference type="NCBI Taxonomy" id="29332"/>
    <lineage>
        <taxon>Bacteria</taxon>
        <taxon>Bacillati</taxon>
        <taxon>Bacillota</taxon>
        <taxon>Bacilli</taxon>
        <taxon>Bacillales</taxon>
        <taxon>Bacillaceae</taxon>
        <taxon>Domibacillus</taxon>
    </lineage>
</organism>
<comment type="caution">
    <text evidence="2">The sequence shown here is derived from an EMBL/GenBank/DDBJ whole genome shotgun (WGS) entry which is preliminary data.</text>
</comment>
<proteinExistence type="predicted"/>
<accession>A0A177L4V0</accession>
<keyword evidence="3" id="KW-1185">Reference proteome</keyword>
<dbReference type="InterPro" id="IPR010982">
    <property type="entry name" value="Lambda_DNA-bd_dom_sf"/>
</dbReference>
<reference evidence="2 3" key="1">
    <citation type="submission" date="2016-01" db="EMBL/GenBank/DDBJ databases">
        <title>Investigation of taxonomic status of Bacillus aminovorans.</title>
        <authorList>
            <person name="Verma A."/>
            <person name="Pal Y."/>
            <person name="Krishnamurthi S."/>
        </authorList>
    </citation>
    <scope>NUCLEOTIDE SEQUENCE [LARGE SCALE GENOMIC DNA]</scope>
    <source>
        <strain evidence="2 3">DSM 1314</strain>
    </source>
</reference>
<gene>
    <name evidence="2" type="ORF">AWH49_16740</name>
</gene>
<dbReference type="SMART" id="SM00530">
    <property type="entry name" value="HTH_XRE"/>
    <property type="match status" value="1"/>
</dbReference>
<dbReference type="InterPro" id="IPR001387">
    <property type="entry name" value="Cro/C1-type_HTH"/>
</dbReference>
<evidence type="ECO:0000313" key="2">
    <source>
        <dbReference type="EMBL" id="OAH60375.1"/>
    </source>
</evidence>
<name>A0A177L4V0_9BACI</name>
<dbReference type="Gene3D" id="1.10.260.40">
    <property type="entry name" value="lambda repressor-like DNA-binding domains"/>
    <property type="match status" value="1"/>
</dbReference>
<protein>
    <recommendedName>
        <fullName evidence="1">HTH cro/C1-type domain-containing protein</fullName>
    </recommendedName>
</protein>
<dbReference type="SUPFAM" id="SSF47413">
    <property type="entry name" value="lambda repressor-like DNA-binding domains"/>
    <property type="match status" value="1"/>
</dbReference>
<dbReference type="Pfam" id="PF13443">
    <property type="entry name" value="HTH_26"/>
    <property type="match status" value="1"/>
</dbReference>
<dbReference type="PROSITE" id="PS50943">
    <property type="entry name" value="HTH_CROC1"/>
    <property type="match status" value="1"/>
</dbReference>
<feature type="domain" description="HTH cro/C1-type" evidence="1">
    <location>
        <begin position="13"/>
        <end position="68"/>
    </location>
</feature>